<keyword evidence="4" id="KW-0479">Metal-binding</keyword>
<protein>
    <submittedName>
        <fullName evidence="8">Anaerobic ribonucleoside-triphosphate reductase activating protein</fullName>
    </submittedName>
</protein>
<dbReference type="EMBL" id="NDWU01000001">
    <property type="protein sequence ID" value="PUA34314.1"/>
    <property type="molecule type" value="Genomic_DNA"/>
</dbReference>
<dbReference type="InterPro" id="IPR058240">
    <property type="entry name" value="rSAM_sf"/>
</dbReference>
<proteinExistence type="predicted"/>
<evidence type="ECO:0000259" key="7">
    <source>
        <dbReference type="PROSITE" id="PS51918"/>
    </source>
</evidence>
<dbReference type="SFLD" id="SFLDG01094">
    <property type="entry name" value="Uncharacterised_Radical_SAM_Su"/>
    <property type="match status" value="1"/>
</dbReference>
<dbReference type="GO" id="GO:0051539">
    <property type="term" value="F:4 iron, 4 sulfur cluster binding"/>
    <property type="evidence" value="ECO:0007669"/>
    <property type="project" value="UniProtKB-KW"/>
</dbReference>
<accession>A0A2R7Y9V3</accession>
<evidence type="ECO:0000256" key="5">
    <source>
        <dbReference type="ARBA" id="ARBA00023004"/>
    </source>
</evidence>
<dbReference type="InterPro" id="IPR012840">
    <property type="entry name" value="NrdG2"/>
</dbReference>
<evidence type="ECO:0000256" key="1">
    <source>
        <dbReference type="ARBA" id="ARBA00001966"/>
    </source>
</evidence>
<reference evidence="8 9" key="1">
    <citation type="submission" date="2017-04" db="EMBL/GenBank/DDBJ databases">
        <title>Draft Aigarchaeota genome from a New Zealand hot spring.</title>
        <authorList>
            <person name="Reysenbach A.-L."/>
            <person name="Donaho J.A."/>
            <person name="Gerhart J."/>
            <person name="Kelley J.F."/>
            <person name="Kouba K."/>
            <person name="Podar M."/>
            <person name="Stott M."/>
        </authorList>
    </citation>
    <scope>NUCLEOTIDE SEQUENCE [LARGE SCALE GENOMIC DNA]</scope>
    <source>
        <strain evidence="8">NZ13_MG1</strain>
    </source>
</reference>
<dbReference type="SUPFAM" id="SSF102114">
    <property type="entry name" value="Radical SAM enzymes"/>
    <property type="match status" value="1"/>
</dbReference>
<comment type="caution">
    <text evidence="8">The sequence shown here is derived from an EMBL/GenBank/DDBJ whole genome shotgun (WGS) entry which is preliminary data.</text>
</comment>
<dbReference type="InterPro" id="IPR007197">
    <property type="entry name" value="rSAM"/>
</dbReference>
<comment type="cofactor">
    <cofactor evidence="1">
        <name>[4Fe-4S] cluster</name>
        <dbReference type="ChEBI" id="CHEBI:49883"/>
    </cofactor>
</comment>
<keyword evidence="6" id="KW-0411">Iron-sulfur</keyword>
<keyword evidence="2" id="KW-0004">4Fe-4S</keyword>
<dbReference type="SFLD" id="SFLDS00029">
    <property type="entry name" value="Radical_SAM"/>
    <property type="match status" value="1"/>
</dbReference>
<evidence type="ECO:0000313" key="9">
    <source>
        <dbReference type="Proteomes" id="UP000244066"/>
    </source>
</evidence>
<dbReference type="NCBIfam" id="TIGR02495">
    <property type="entry name" value="NrdG2"/>
    <property type="match status" value="1"/>
</dbReference>
<dbReference type="CDD" id="cd01335">
    <property type="entry name" value="Radical_SAM"/>
    <property type="match status" value="1"/>
</dbReference>
<feature type="domain" description="Radical SAM core" evidence="7">
    <location>
        <begin position="17"/>
        <end position="242"/>
    </location>
</feature>
<name>A0A2R7Y9V3_9ARCH</name>
<dbReference type="InterPro" id="IPR013785">
    <property type="entry name" value="Aldolase_TIM"/>
</dbReference>
<dbReference type="Gene3D" id="3.20.20.70">
    <property type="entry name" value="Aldolase class I"/>
    <property type="match status" value="1"/>
</dbReference>
<evidence type="ECO:0000256" key="3">
    <source>
        <dbReference type="ARBA" id="ARBA00022691"/>
    </source>
</evidence>
<dbReference type="GO" id="GO:0003824">
    <property type="term" value="F:catalytic activity"/>
    <property type="evidence" value="ECO:0007669"/>
    <property type="project" value="InterPro"/>
</dbReference>
<organism evidence="8 9">
    <name type="scientific">Candidatus Terraquivivens tikiterensis</name>
    <dbReference type="NCBI Taxonomy" id="1980982"/>
    <lineage>
        <taxon>Archaea</taxon>
        <taxon>Nitrososphaerota</taxon>
        <taxon>Candidatus Wolframiiraptoraceae</taxon>
        <taxon>Candidatus Terraquivivens</taxon>
    </lineage>
</organism>
<evidence type="ECO:0000256" key="6">
    <source>
        <dbReference type="ARBA" id="ARBA00023014"/>
    </source>
</evidence>
<evidence type="ECO:0000256" key="4">
    <source>
        <dbReference type="ARBA" id="ARBA00022723"/>
    </source>
</evidence>
<dbReference type="PROSITE" id="PS51918">
    <property type="entry name" value="RADICAL_SAM"/>
    <property type="match status" value="1"/>
</dbReference>
<keyword evidence="5" id="KW-0408">Iron</keyword>
<gene>
    <name evidence="8" type="ORF">B9J98_00250</name>
</gene>
<dbReference type="GO" id="GO:0046872">
    <property type="term" value="F:metal ion binding"/>
    <property type="evidence" value="ECO:0007669"/>
    <property type="project" value="UniProtKB-KW"/>
</dbReference>
<dbReference type="InterPro" id="IPR034457">
    <property type="entry name" value="Organic_radical-activating"/>
</dbReference>
<dbReference type="Proteomes" id="UP000244066">
    <property type="component" value="Unassembled WGS sequence"/>
</dbReference>
<dbReference type="SFLD" id="SFLDG01067">
    <property type="entry name" value="SPASM/twitch_domain_containing"/>
    <property type="match status" value="1"/>
</dbReference>
<sequence length="242" mass="27344">MRDLVRIGGFQRASLVEYPGKVSAVVFTIGCNLRCPFCYVPWLVIPNGMDGVKEIREDDVLAYIKRNAGLIDAVVVTGGEPTLQDDLPDFFRKVKQAGLLTGIETNGSNFLMLEKLIREKLVDHVAMDVKTALEYKKYKNVTGGALTMELFENVRKSLSMIMGSKISYEFRTTLVKEYHTKEDIIEICKSIVGAKAYYLQNLQPTKRFLGGERFTPFSEKEIGEILSEGKKYVNIVYRKGYA</sequence>
<keyword evidence="3" id="KW-0949">S-adenosyl-L-methionine</keyword>
<evidence type="ECO:0000313" key="8">
    <source>
        <dbReference type="EMBL" id="PUA34314.1"/>
    </source>
</evidence>
<evidence type="ECO:0000256" key="2">
    <source>
        <dbReference type="ARBA" id="ARBA00022485"/>
    </source>
</evidence>
<dbReference type="AlphaFoldDB" id="A0A2R7Y9V3"/>
<dbReference type="PANTHER" id="PTHR30352">
    <property type="entry name" value="PYRUVATE FORMATE-LYASE-ACTIVATING ENZYME"/>
    <property type="match status" value="1"/>
</dbReference>
<dbReference type="Pfam" id="PF04055">
    <property type="entry name" value="Radical_SAM"/>
    <property type="match status" value="1"/>
</dbReference>
<dbReference type="PANTHER" id="PTHR30352:SF13">
    <property type="entry name" value="GLYCYL-RADICAL ENZYME ACTIVATING ENZYME YJJW-RELATED"/>
    <property type="match status" value="1"/>
</dbReference>